<dbReference type="Proteomes" id="UP000813462">
    <property type="component" value="Unassembled WGS sequence"/>
</dbReference>
<dbReference type="GO" id="GO:0005739">
    <property type="term" value="C:mitochondrion"/>
    <property type="evidence" value="ECO:0007669"/>
    <property type="project" value="TreeGrafter"/>
</dbReference>
<keyword evidence="5 9" id="KW-0812">Transmembrane</keyword>
<keyword evidence="8 10" id="KW-0472">Membrane</keyword>
<name>A0A978U9T5_ZIZJJ</name>
<evidence type="ECO:0000256" key="5">
    <source>
        <dbReference type="ARBA" id="ARBA00022692"/>
    </source>
</evidence>
<evidence type="ECO:0000259" key="11">
    <source>
        <dbReference type="PROSITE" id="PS50253"/>
    </source>
</evidence>
<dbReference type="InterPro" id="IPR013833">
    <property type="entry name" value="Cyt_c_oxidase_su3_a-hlx"/>
</dbReference>
<sequence>MLEGHHTKVVQSGPRYGSILFIVSEVMFLFAFFGAFSHSSLATTVEIGGTIFLIVCGIRQYLGHLTKEYPGGFEAAAWY</sequence>
<dbReference type="PANTHER" id="PTHR11403:SF7">
    <property type="entry name" value="CYTOCHROME C OXIDASE SUBUNIT 3"/>
    <property type="match status" value="1"/>
</dbReference>
<evidence type="ECO:0000256" key="10">
    <source>
        <dbReference type="SAM" id="Phobius"/>
    </source>
</evidence>
<protein>
    <recommendedName>
        <fullName evidence="4 9">Cytochrome c oxidase subunit 3</fullName>
    </recommendedName>
</protein>
<dbReference type="Pfam" id="PF00510">
    <property type="entry name" value="COX3"/>
    <property type="match status" value="1"/>
</dbReference>
<evidence type="ECO:0000256" key="3">
    <source>
        <dbReference type="ARBA" id="ARBA00011164"/>
    </source>
</evidence>
<dbReference type="InterPro" id="IPR024791">
    <property type="entry name" value="Cyt_c/ubiquinol_Oxase_su3"/>
</dbReference>
<evidence type="ECO:0000313" key="13">
    <source>
        <dbReference type="Proteomes" id="UP000813462"/>
    </source>
</evidence>
<comment type="function">
    <text evidence="9">Component of the cytochrome c oxidase, the last enzyme in the mitochondrial electron transport chain which drives oxidative phosphorylation. The respiratory chain contains 3 multisubunit complexes succinate dehydrogenase (complex II, CII), ubiquinol-cytochrome c oxidoreductase (cytochrome b-c1 complex, complex III, CIII) and cytochrome c oxidase (complex IV, CIV), that cooperate to transfer electrons derived from NADH and succinate to molecular oxygen, creating an electrochemical gradient over the inner membrane that drives transmembrane transport and the ATP synthase. Cytochrome c oxidase is the component of the respiratory chain that catalyzes the reduction of oxygen to water. Electrons originating from reduced cytochrome c in the intermembrane space (IMS) are transferred via the dinuclear copper A center (CU(A)) of subunit 2 and heme A of subunit 1 to the active site in subunit 1, a binuclear center (BNC) formed by heme A3 and copper B (CU(B)). The BNC reduces molecular oxygen to 2 water molecules using 4 electrons from cytochrome c in the IMS and 4 protons from the mitochondrial matrix.</text>
</comment>
<feature type="transmembrane region" description="Helical" evidence="10">
    <location>
        <begin position="43"/>
        <end position="62"/>
    </location>
</feature>
<dbReference type="InterPro" id="IPR035973">
    <property type="entry name" value="Cyt_c_oxidase_su3-like_sf"/>
</dbReference>
<accession>A0A978U9T5</accession>
<dbReference type="GO" id="GO:0016020">
    <property type="term" value="C:membrane"/>
    <property type="evidence" value="ECO:0007669"/>
    <property type="project" value="UniProtKB-SubCell"/>
</dbReference>
<dbReference type="PANTHER" id="PTHR11403">
    <property type="entry name" value="CYTOCHROME C OXIDASE SUBUNIT III"/>
    <property type="match status" value="1"/>
</dbReference>
<keyword evidence="6" id="KW-1278">Translocase</keyword>
<organism evidence="12 13">
    <name type="scientific">Ziziphus jujuba var. spinosa</name>
    <dbReference type="NCBI Taxonomy" id="714518"/>
    <lineage>
        <taxon>Eukaryota</taxon>
        <taxon>Viridiplantae</taxon>
        <taxon>Streptophyta</taxon>
        <taxon>Embryophyta</taxon>
        <taxon>Tracheophyta</taxon>
        <taxon>Spermatophyta</taxon>
        <taxon>Magnoliopsida</taxon>
        <taxon>eudicotyledons</taxon>
        <taxon>Gunneridae</taxon>
        <taxon>Pentapetalae</taxon>
        <taxon>rosids</taxon>
        <taxon>fabids</taxon>
        <taxon>Rosales</taxon>
        <taxon>Rhamnaceae</taxon>
        <taxon>Paliureae</taxon>
        <taxon>Ziziphus</taxon>
    </lineage>
</organism>
<evidence type="ECO:0000256" key="2">
    <source>
        <dbReference type="ARBA" id="ARBA00010581"/>
    </source>
</evidence>
<evidence type="ECO:0000256" key="7">
    <source>
        <dbReference type="ARBA" id="ARBA00022989"/>
    </source>
</evidence>
<evidence type="ECO:0000256" key="6">
    <source>
        <dbReference type="ARBA" id="ARBA00022967"/>
    </source>
</evidence>
<feature type="domain" description="Heme-copper oxidase subunit III family profile" evidence="11">
    <location>
        <begin position="1"/>
        <end position="50"/>
    </location>
</feature>
<dbReference type="InterPro" id="IPR000298">
    <property type="entry name" value="Cyt_c_oxidase-like_su3"/>
</dbReference>
<evidence type="ECO:0000256" key="9">
    <source>
        <dbReference type="RuleBase" id="RU003375"/>
    </source>
</evidence>
<proteinExistence type="inferred from homology"/>
<comment type="subcellular location">
    <subcellularLocation>
        <location evidence="1">Membrane</location>
        <topology evidence="1">Multi-pass membrane protein</topology>
    </subcellularLocation>
</comment>
<comment type="similarity">
    <text evidence="2 9">Belongs to the cytochrome c oxidase subunit 3 family.</text>
</comment>
<evidence type="ECO:0000256" key="4">
    <source>
        <dbReference type="ARBA" id="ARBA00015944"/>
    </source>
</evidence>
<dbReference type="GO" id="GO:0004129">
    <property type="term" value="F:cytochrome-c oxidase activity"/>
    <property type="evidence" value="ECO:0007669"/>
    <property type="project" value="InterPro"/>
</dbReference>
<dbReference type="GO" id="GO:0006123">
    <property type="term" value="P:mitochondrial electron transport, cytochrome c to oxygen"/>
    <property type="evidence" value="ECO:0007669"/>
    <property type="project" value="TreeGrafter"/>
</dbReference>
<evidence type="ECO:0000313" key="12">
    <source>
        <dbReference type="EMBL" id="KAH7511383.1"/>
    </source>
</evidence>
<dbReference type="Gene3D" id="1.20.120.80">
    <property type="entry name" value="Cytochrome c oxidase, subunit III, four-helix bundle"/>
    <property type="match status" value="1"/>
</dbReference>
<dbReference type="SUPFAM" id="SSF81452">
    <property type="entry name" value="Cytochrome c oxidase subunit III-like"/>
    <property type="match status" value="1"/>
</dbReference>
<keyword evidence="9" id="KW-0496">Mitochondrion</keyword>
<dbReference type="PROSITE" id="PS50253">
    <property type="entry name" value="COX3"/>
    <property type="match status" value="1"/>
</dbReference>
<comment type="caution">
    <text evidence="12">The sequence shown here is derived from an EMBL/GenBank/DDBJ whole genome shotgun (WGS) entry which is preliminary data.</text>
</comment>
<gene>
    <name evidence="12" type="ORF">FEM48_ZijujUnG0021300</name>
</gene>
<reference evidence="12" key="1">
    <citation type="journal article" date="2021" name="Front. Plant Sci.">
        <title>Chromosome-Scale Genome Assembly for Chinese Sour Jujube and Insights Into Its Genome Evolution and Domestication Signature.</title>
        <authorList>
            <person name="Shen L.-Y."/>
            <person name="Luo H."/>
            <person name="Wang X.-L."/>
            <person name="Wang X.-M."/>
            <person name="Qiu X.-J."/>
            <person name="Liu H."/>
            <person name="Zhou S.-S."/>
            <person name="Jia K.-H."/>
            <person name="Nie S."/>
            <person name="Bao Y.-T."/>
            <person name="Zhang R.-G."/>
            <person name="Yun Q.-Z."/>
            <person name="Chai Y.-H."/>
            <person name="Lu J.-Y."/>
            <person name="Li Y."/>
            <person name="Zhao S.-W."/>
            <person name="Mao J.-F."/>
            <person name="Jia S.-G."/>
            <person name="Mao Y.-M."/>
        </authorList>
    </citation>
    <scope>NUCLEOTIDE SEQUENCE</scope>
    <source>
        <strain evidence="12">AT0</strain>
        <tissue evidence="12">Leaf</tissue>
    </source>
</reference>
<feature type="transmembrane region" description="Helical" evidence="10">
    <location>
        <begin position="16"/>
        <end position="36"/>
    </location>
</feature>
<evidence type="ECO:0000256" key="8">
    <source>
        <dbReference type="ARBA" id="ARBA00023136"/>
    </source>
</evidence>
<evidence type="ECO:0000256" key="1">
    <source>
        <dbReference type="ARBA" id="ARBA00004141"/>
    </source>
</evidence>
<keyword evidence="7 10" id="KW-1133">Transmembrane helix</keyword>
<dbReference type="EMBL" id="JAEACU010000137">
    <property type="protein sequence ID" value="KAH7511383.1"/>
    <property type="molecule type" value="Genomic_DNA"/>
</dbReference>
<dbReference type="AlphaFoldDB" id="A0A978U9T5"/>
<comment type="subunit">
    <text evidence="3">Component of the cytochrome c oxidase (complex IV, CIV), a multisubunit enzyme composed of a catalytic core of 3 subunits and several supernumerary subunits. The complex exists as a monomer or a dimer and forms supercomplexes (SCs) in the inner mitochondrial membrane with ubiquinol-cytochrome c oxidoreductase (cytochrome b-c1 complex, complex III, CIII).</text>
</comment>